<keyword evidence="4 6" id="KW-0808">Transferase</keyword>
<proteinExistence type="inferred from homology"/>
<dbReference type="InterPro" id="IPR001173">
    <property type="entry name" value="Glyco_trans_2-like"/>
</dbReference>
<evidence type="ECO:0000256" key="1">
    <source>
        <dbReference type="ARBA" id="ARBA00004776"/>
    </source>
</evidence>
<evidence type="ECO:0000259" key="5">
    <source>
        <dbReference type="Pfam" id="PF00535"/>
    </source>
</evidence>
<reference evidence="6 7" key="1">
    <citation type="journal article" date="2015" name="Genome Announc.">
        <title>Expanding the biotechnology potential of lactobacilli through comparative genomics of 213 strains and associated genera.</title>
        <authorList>
            <person name="Sun Z."/>
            <person name="Harris H.M."/>
            <person name="McCann A."/>
            <person name="Guo C."/>
            <person name="Argimon S."/>
            <person name="Zhang W."/>
            <person name="Yang X."/>
            <person name="Jeffery I.B."/>
            <person name="Cooney J.C."/>
            <person name="Kagawa T.F."/>
            <person name="Liu W."/>
            <person name="Song Y."/>
            <person name="Salvetti E."/>
            <person name="Wrobel A."/>
            <person name="Rasinkangas P."/>
            <person name="Parkhill J."/>
            <person name="Rea M.C."/>
            <person name="O'Sullivan O."/>
            <person name="Ritari J."/>
            <person name="Douillard F.P."/>
            <person name="Paul Ross R."/>
            <person name="Yang R."/>
            <person name="Briner A.E."/>
            <person name="Felis G.E."/>
            <person name="de Vos W.M."/>
            <person name="Barrangou R."/>
            <person name="Klaenhammer T.R."/>
            <person name="Caufield P.W."/>
            <person name="Cui Y."/>
            <person name="Zhang H."/>
            <person name="O'Toole P.W."/>
        </authorList>
    </citation>
    <scope>NUCLEOTIDE SEQUENCE [LARGE SCALE GENOMIC DNA]</scope>
    <source>
        <strain evidence="6 7">DSM 18390</strain>
    </source>
</reference>
<gene>
    <name evidence="6" type="ORF">FD47_GL002531</name>
</gene>
<dbReference type="Gene3D" id="3.90.550.10">
    <property type="entry name" value="Spore Coat Polysaccharide Biosynthesis Protein SpsA, Chain A"/>
    <property type="match status" value="1"/>
</dbReference>
<evidence type="ECO:0000256" key="2">
    <source>
        <dbReference type="ARBA" id="ARBA00006739"/>
    </source>
</evidence>
<dbReference type="CDD" id="cd04185">
    <property type="entry name" value="GT_2_like_b"/>
    <property type="match status" value="1"/>
</dbReference>
<evidence type="ECO:0000313" key="6">
    <source>
        <dbReference type="EMBL" id="KRM41186.1"/>
    </source>
</evidence>
<dbReference type="PANTHER" id="PTHR43179:SF12">
    <property type="entry name" value="GALACTOFURANOSYLTRANSFERASE GLFT2"/>
    <property type="match status" value="1"/>
</dbReference>
<sequence>MENISVDCVVVTYNKIKLLKECLGALLAQDFQLKNIIIIDNNSTDDTYTFVKELKKSSNSGIKLKLVHLNKNLGGAGGFNVGIRTFIEQSDSEYVWVMDDDTVPLKNSLSELVKVIRTKRKFGFLASNDRWIDGKAAVMNVPRPTKCWNEDVNNHLIRIKSASFVSLLLPRKVIKIIGLPISDFFIWGDDVEYTTRIFRNGFNNFLVPTSCVIHKIKNNIGTNIIEEKDKERIKRYYFANRNALYCKRKYEGRKGYLLELVRQIYVLVKIIFKSHNNTFTKFKASFRGTCSGVFFNPKVEMFKRYH</sequence>
<dbReference type="PATRIC" id="fig|1423786.4.peg.2652"/>
<evidence type="ECO:0000313" key="7">
    <source>
        <dbReference type="Proteomes" id="UP000051010"/>
    </source>
</evidence>
<comment type="caution">
    <text evidence="6">The sequence shown here is derived from an EMBL/GenBank/DDBJ whole genome shotgun (WGS) entry which is preliminary data.</text>
</comment>
<dbReference type="EMBL" id="AZFZ01000066">
    <property type="protein sequence ID" value="KRM41186.1"/>
    <property type="molecule type" value="Genomic_DNA"/>
</dbReference>
<evidence type="ECO:0000256" key="3">
    <source>
        <dbReference type="ARBA" id="ARBA00022676"/>
    </source>
</evidence>
<dbReference type="SUPFAM" id="SSF53448">
    <property type="entry name" value="Nucleotide-diphospho-sugar transferases"/>
    <property type="match status" value="1"/>
</dbReference>
<accession>A0A0R1YFU8</accession>
<dbReference type="Pfam" id="PF00535">
    <property type="entry name" value="Glycos_transf_2"/>
    <property type="match status" value="1"/>
</dbReference>
<comment type="pathway">
    <text evidence="1">Cell wall biogenesis; cell wall polysaccharide biosynthesis.</text>
</comment>
<protein>
    <submittedName>
        <fullName evidence="6">Glycosyltransferase</fullName>
    </submittedName>
</protein>
<keyword evidence="3" id="KW-0328">Glycosyltransferase</keyword>
<evidence type="ECO:0000256" key="4">
    <source>
        <dbReference type="ARBA" id="ARBA00022679"/>
    </source>
</evidence>
<dbReference type="Proteomes" id="UP000051010">
    <property type="component" value="Unassembled WGS sequence"/>
</dbReference>
<dbReference type="InterPro" id="IPR029044">
    <property type="entry name" value="Nucleotide-diphossugar_trans"/>
</dbReference>
<dbReference type="GO" id="GO:0016757">
    <property type="term" value="F:glycosyltransferase activity"/>
    <property type="evidence" value="ECO:0007669"/>
    <property type="project" value="UniProtKB-KW"/>
</dbReference>
<name>A0A0R1YFU8_9LACO</name>
<dbReference type="RefSeq" id="WP_054736448.1">
    <property type="nucleotide sequence ID" value="NZ_AZFZ01000066.1"/>
</dbReference>
<feature type="domain" description="Glycosyltransferase 2-like" evidence="5">
    <location>
        <begin position="8"/>
        <end position="135"/>
    </location>
</feature>
<comment type="similarity">
    <text evidence="2">Belongs to the glycosyltransferase 2 family.</text>
</comment>
<dbReference type="PANTHER" id="PTHR43179">
    <property type="entry name" value="RHAMNOSYLTRANSFERASE WBBL"/>
    <property type="match status" value="1"/>
</dbReference>
<organism evidence="6 7">
    <name type="scientific">Lentilactobacillus parafarraginis DSM 18390 = JCM 14109</name>
    <dbReference type="NCBI Taxonomy" id="1423786"/>
    <lineage>
        <taxon>Bacteria</taxon>
        <taxon>Bacillati</taxon>
        <taxon>Bacillota</taxon>
        <taxon>Bacilli</taxon>
        <taxon>Lactobacillales</taxon>
        <taxon>Lactobacillaceae</taxon>
        <taxon>Lentilactobacillus</taxon>
    </lineage>
</organism>
<dbReference type="AlphaFoldDB" id="A0A0R1YFU8"/>